<accession>A0A937UNW7</accession>
<dbReference type="EMBL" id="JAEACQ010000245">
    <property type="protein sequence ID" value="MBL7630269.1"/>
    <property type="molecule type" value="Genomic_DNA"/>
</dbReference>
<sequence>MPDDVGVFASTGGDPHGRVWPLTTVRDCFALLVAGPEPLAVDGSPFLGLPDRLVPLDELRDRLMASRCPQSTRDTAWALVIRRSREHGSAWTVGCAGMALPALASVAGRLSRYSAADPFDVHAEVLAGFLAAVTTARLDLPRIMVRLRWAAYRAGLAVVTQAREGPRPDSDLFDARGHVGESGTGHPDLVLVRAVADGVLTPAEVDLIGATRLDRVTVAAWAADRGTSARAAYVLRSRAEARLVAHLTGLDASLVSSRPAKAQPIASPANNATGPPARPHLVSPSASAPGTVSHPAAPRDALSPVTTLLGGPRPWV</sequence>
<keyword evidence="3" id="KW-1185">Reference proteome</keyword>
<dbReference type="RefSeq" id="WP_203003237.1">
    <property type="nucleotide sequence ID" value="NZ_JADWYU010000094.1"/>
</dbReference>
<organism evidence="2 3">
    <name type="scientific">Frankia nepalensis</name>
    <dbReference type="NCBI Taxonomy" id="1836974"/>
    <lineage>
        <taxon>Bacteria</taxon>
        <taxon>Bacillati</taxon>
        <taxon>Actinomycetota</taxon>
        <taxon>Actinomycetes</taxon>
        <taxon>Frankiales</taxon>
        <taxon>Frankiaceae</taxon>
        <taxon>Frankia</taxon>
    </lineage>
</organism>
<evidence type="ECO:0000313" key="2">
    <source>
        <dbReference type="EMBL" id="MBL7630269.1"/>
    </source>
</evidence>
<protein>
    <submittedName>
        <fullName evidence="2">Uncharacterized protein</fullName>
    </submittedName>
</protein>
<evidence type="ECO:0000313" key="3">
    <source>
        <dbReference type="Proteomes" id="UP000604475"/>
    </source>
</evidence>
<comment type="caution">
    <text evidence="2">The sequence shown here is derived from an EMBL/GenBank/DDBJ whole genome shotgun (WGS) entry which is preliminary data.</text>
</comment>
<evidence type="ECO:0000256" key="1">
    <source>
        <dbReference type="SAM" id="MobiDB-lite"/>
    </source>
</evidence>
<name>A0A937UNW7_9ACTN</name>
<feature type="region of interest" description="Disordered" evidence="1">
    <location>
        <begin position="261"/>
        <end position="316"/>
    </location>
</feature>
<dbReference type="Proteomes" id="UP000604475">
    <property type="component" value="Unassembled WGS sequence"/>
</dbReference>
<reference evidence="2" key="1">
    <citation type="submission" date="2020-12" db="EMBL/GenBank/DDBJ databases">
        <title>Genomic characterization of non-nitrogen-fixing Frankia strains.</title>
        <authorList>
            <person name="Carlos-Shanley C."/>
            <person name="Guerra T."/>
            <person name="Hahn D."/>
        </authorList>
    </citation>
    <scope>NUCLEOTIDE SEQUENCE</scope>
    <source>
        <strain evidence="2">CN6</strain>
    </source>
</reference>
<gene>
    <name evidence="2" type="ORF">I7412_24535</name>
</gene>
<proteinExistence type="predicted"/>
<dbReference type="AlphaFoldDB" id="A0A937UNW7"/>